<reference evidence="4" key="2">
    <citation type="submission" date="2021-11" db="EMBL/GenBank/DDBJ databases">
        <authorList>
            <consortium name="Genoscope - CEA"/>
            <person name="William W."/>
        </authorList>
    </citation>
    <scope>NUCLEOTIDE SEQUENCE</scope>
</reference>
<dbReference type="PANTHER" id="PTHR24189:SF50">
    <property type="entry name" value="ANKYRIN REPEAT AND SOCS BOX PROTEIN 2"/>
    <property type="match status" value="1"/>
</dbReference>
<evidence type="ECO:0000313" key="4">
    <source>
        <dbReference type="EMBL" id="CAH0379466.1"/>
    </source>
</evidence>
<dbReference type="AlphaFoldDB" id="A0A7S4E6Q7"/>
<keyword evidence="2" id="KW-0040">ANK repeat</keyword>
<dbReference type="Gene3D" id="1.25.40.20">
    <property type="entry name" value="Ankyrin repeat-containing domain"/>
    <property type="match status" value="1"/>
</dbReference>
<evidence type="ECO:0000313" key="5">
    <source>
        <dbReference type="Proteomes" id="UP000789595"/>
    </source>
</evidence>
<evidence type="ECO:0000256" key="1">
    <source>
        <dbReference type="ARBA" id="ARBA00022737"/>
    </source>
</evidence>
<organism evidence="3">
    <name type="scientific">Pelagomonas calceolata</name>
    <dbReference type="NCBI Taxonomy" id="35677"/>
    <lineage>
        <taxon>Eukaryota</taxon>
        <taxon>Sar</taxon>
        <taxon>Stramenopiles</taxon>
        <taxon>Ochrophyta</taxon>
        <taxon>Pelagophyceae</taxon>
        <taxon>Pelagomonadales</taxon>
        <taxon>Pelagomonadaceae</taxon>
        <taxon>Pelagomonas</taxon>
    </lineage>
</organism>
<gene>
    <name evidence="3" type="ORF">PCAL00307_LOCUS8529</name>
    <name evidence="4" type="ORF">PECAL_6P10900</name>
</gene>
<dbReference type="PANTHER" id="PTHR24189">
    <property type="entry name" value="MYOTROPHIN"/>
    <property type="match status" value="1"/>
</dbReference>
<keyword evidence="5" id="KW-1185">Reference proteome</keyword>
<evidence type="ECO:0000256" key="2">
    <source>
        <dbReference type="ARBA" id="ARBA00023043"/>
    </source>
</evidence>
<dbReference type="InterPro" id="IPR050745">
    <property type="entry name" value="Multifunctional_regulatory"/>
</dbReference>
<protein>
    <recommendedName>
        <fullName evidence="6">SOCS box domain-containing protein</fullName>
    </recommendedName>
</protein>
<sequence length="283" mass="31270">MESDSDLESLPDSDPEHNVPLVPCNIARAAAEGDLEEVRWWLEGHDSDDERDWVNAEDEDLRGMTLLLHACTGPDHDDRYNSRDDEAYVDLVRYLIAQGADVNHVSWCYENTAMSVACSHGVCAELVAELLSAGASPHVGQGSYTPLGVCLSICERPQGPRADVVTLLLRAGAELDSCFGDESALSERSVEEVIDGIEYEMESQGFHPQLNADELKTIKELVAGVRREGSWLAFRRAEQKASFRLWWLVARGRATTADPLLGRVAGLPNELRSKVLGYWCLAE</sequence>
<dbReference type="Proteomes" id="UP000789595">
    <property type="component" value="Unassembled WGS sequence"/>
</dbReference>
<dbReference type="EMBL" id="HBIW01009995">
    <property type="protein sequence ID" value="CAE0693093.1"/>
    <property type="molecule type" value="Transcribed_RNA"/>
</dbReference>
<keyword evidence="1" id="KW-0677">Repeat</keyword>
<dbReference type="InterPro" id="IPR036770">
    <property type="entry name" value="Ankyrin_rpt-contain_sf"/>
</dbReference>
<evidence type="ECO:0000313" key="3">
    <source>
        <dbReference type="EMBL" id="CAE0693093.1"/>
    </source>
</evidence>
<dbReference type="EMBL" id="CAKKNE010000006">
    <property type="protein sequence ID" value="CAH0379466.1"/>
    <property type="molecule type" value="Genomic_DNA"/>
</dbReference>
<dbReference type="SUPFAM" id="SSF48403">
    <property type="entry name" value="Ankyrin repeat"/>
    <property type="match status" value="1"/>
</dbReference>
<accession>A0A7S4E6Q7</accession>
<dbReference type="Pfam" id="PF12796">
    <property type="entry name" value="Ank_2"/>
    <property type="match status" value="1"/>
</dbReference>
<evidence type="ECO:0008006" key="6">
    <source>
        <dbReference type="Google" id="ProtNLM"/>
    </source>
</evidence>
<dbReference type="InterPro" id="IPR002110">
    <property type="entry name" value="Ankyrin_rpt"/>
</dbReference>
<reference evidence="3" key="1">
    <citation type="submission" date="2021-01" db="EMBL/GenBank/DDBJ databases">
        <authorList>
            <person name="Corre E."/>
            <person name="Pelletier E."/>
            <person name="Niang G."/>
            <person name="Scheremetjew M."/>
            <person name="Finn R."/>
            <person name="Kale V."/>
            <person name="Holt S."/>
            <person name="Cochrane G."/>
            <person name="Meng A."/>
            <person name="Brown T."/>
            <person name="Cohen L."/>
        </authorList>
    </citation>
    <scope>NUCLEOTIDE SEQUENCE</scope>
    <source>
        <strain evidence="3">CCMP1756</strain>
    </source>
</reference>
<dbReference type="SMART" id="SM00248">
    <property type="entry name" value="ANK"/>
    <property type="match status" value="3"/>
</dbReference>
<name>A0A7S4E6Q7_9STRA</name>
<proteinExistence type="predicted"/>